<dbReference type="InterPro" id="IPR052741">
    <property type="entry name" value="Mitochondrial_HTD2"/>
</dbReference>
<gene>
    <name evidence="2" type="ORF">MHUMG1_05712</name>
</gene>
<reference evidence="2 3" key="1">
    <citation type="submission" date="2020-07" db="EMBL/GenBank/DDBJ databases">
        <title>Metarhizium humberi genome.</title>
        <authorList>
            <person name="Lysoe E."/>
        </authorList>
    </citation>
    <scope>NUCLEOTIDE SEQUENCE [LARGE SCALE GENOMIC DNA]</scope>
    <source>
        <strain evidence="2 3">ESALQ1638</strain>
    </source>
</reference>
<dbReference type="Gene3D" id="3.10.129.10">
    <property type="entry name" value="Hotdog Thioesterase"/>
    <property type="match status" value="1"/>
</dbReference>
<feature type="region of interest" description="Disordered" evidence="1">
    <location>
        <begin position="1"/>
        <end position="27"/>
    </location>
</feature>
<dbReference type="FunFam" id="3.10.129.10:FF:000103">
    <property type="entry name" value="WGS project CABT00000000 data, contig 2.1"/>
    <property type="match status" value="1"/>
</dbReference>
<evidence type="ECO:0000256" key="1">
    <source>
        <dbReference type="SAM" id="MobiDB-lite"/>
    </source>
</evidence>
<dbReference type="GO" id="GO:0019171">
    <property type="term" value="F:(3R)-hydroxyacyl-[acyl-carrier-protein] dehydratase activity"/>
    <property type="evidence" value="ECO:0007669"/>
    <property type="project" value="TreeGrafter"/>
</dbReference>
<organism evidence="2 3">
    <name type="scientific">Metarhizium humberi</name>
    <dbReference type="NCBI Taxonomy" id="2596975"/>
    <lineage>
        <taxon>Eukaryota</taxon>
        <taxon>Fungi</taxon>
        <taxon>Dikarya</taxon>
        <taxon>Ascomycota</taxon>
        <taxon>Pezizomycotina</taxon>
        <taxon>Sordariomycetes</taxon>
        <taxon>Hypocreomycetidae</taxon>
        <taxon>Hypocreales</taxon>
        <taxon>Clavicipitaceae</taxon>
        <taxon>Metarhizium</taxon>
    </lineage>
</organism>
<protein>
    <recommendedName>
        <fullName evidence="4">C6 transcription factor</fullName>
    </recommendedName>
</protein>
<dbReference type="AlphaFoldDB" id="A0A9P8S6Q2"/>
<sequence length="338" mass="35874">MRPSALRRITPSKRAYTTPSPSPSPTSASVAAARLLETFHGKTLIQHQVLDANQLQKLSLTLNRPTIHAQNILTSPPAPGTPIPPGHHLVYFTPGGLESALGPDGTDRTFNAPAPFTRRMWAGGHMSWTASPLRVGDPVSEHTRLLSAAAKTSTSSGGEMVLVEVEKELRGPRGAGLVDTRSWIFRTDIRIGSPPEPLPPAQASPPTAITDIPGQRGFPARQLTWSAVGLFRFSALTFNGHKIHYDAGWSRGVEGHAGVVVHGPLNLINMLDYWGDVHGAGAGASPASVAYRAVAPLYAGDTYTIQTGDVRDGVYDVVADKDGTVCMKAQIVATSHGP</sequence>
<name>A0A9P8S6Q2_9HYPO</name>
<dbReference type="SUPFAM" id="SSF54637">
    <property type="entry name" value="Thioesterase/thiol ester dehydrase-isomerase"/>
    <property type="match status" value="1"/>
</dbReference>
<dbReference type="Proteomes" id="UP000764110">
    <property type="component" value="Unassembled WGS sequence"/>
</dbReference>
<proteinExistence type="predicted"/>
<accession>A0A9P8S6Q2</accession>
<evidence type="ECO:0000313" key="2">
    <source>
        <dbReference type="EMBL" id="KAH0596594.1"/>
    </source>
</evidence>
<evidence type="ECO:0008006" key="4">
    <source>
        <dbReference type="Google" id="ProtNLM"/>
    </source>
</evidence>
<dbReference type="GO" id="GO:0005739">
    <property type="term" value="C:mitochondrion"/>
    <property type="evidence" value="ECO:0007669"/>
    <property type="project" value="TreeGrafter"/>
</dbReference>
<dbReference type="EMBL" id="JACEFI010000009">
    <property type="protein sequence ID" value="KAH0596594.1"/>
    <property type="molecule type" value="Genomic_DNA"/>
</dbReference>
<keyword evidence="3" id="KW-1185">Reference proteome</keyword>
<dbReference type="InterPro" id="IPR029069">
    <property type="entry name" value="HotDog_dom_sf"/>
</dbReference>
<evidence type="ECO:0000313" key="3">
    <source>
        <dbReference type="Proteomes" id="UP000764110"/>
    </source>
</evidence>
<dbReference type="PANTHER" id="PTHR28152:SF2">
    <property type="entry name" value="N-TERMINAL OF MAOC-LIKE DEHYDRATASE DOMAIN-CONTAINING PROTEIN"/>
    <property type="match status" value="1"/>
</dbReference>
<dbReference type="PANTHER" id="PTHR28152">
    <property type="entry name" value="HYDROXYACYL-THIOESTER DEHYDRATASE TYPE 2, MITOCHONDRIAL"/>
    <property type="match status" value="1"/>
</dbReference>
<comment type="caution">
    <text evidence="2">The sequence shown here is derived from an EMBL/GenBank/DDBJ whole genome shotgun (WGS) entry which is preliminary data.</text>
</comment>